<reference evidence="1" key="1">
    <citation type="journal article" date="2023" name="Nat. Microbiol.">
        <title>Babesia duncani multi-omics identifies virulence factors and drug targets.</title>
        <authorList>
            <person name="Singh P."/>
            <person name="Lonardi S."/>
            <person name="Liang Q."/>
            <person name="Vydyam P."/>
            <person name="Khabirova E."/>
            <person name="Fang T."/>
            <person name="Gihaz S."/>
            <person name="Thekkiniath J."/>
            <person name="Munshi M."/>
            <person name="Abel S."/>
            <person name="Ciampossin L."/>
            <person name="Batugedara G."/>
            <person name="Gupta M."/>
            <person name="Lu X.M."/>
            <person name="Lenz T."/>
            <person name="Chakravarty S."/>
            <person name="Cornillot E."/>
            <person name="Hu Y."/>
            <person name="Ma W."/>
            <person name="Gonzalez L.M."/>
            <person name="Sanchez S."/>
            <person name="Estrada K."/>
            <person name="Sanchez-Flores A."/>
            <person name="Montero E."/>
            <person name="Harb O.S."/>
            <person name="Le Roch K.G."/>
            <person name="Mamoun C.B."/>
        </authorList>
    </citation>
    <scope>NUCLEOTIDE SEQUENCE</scope>
    <source>
        <strain evidence="1">WA1</strain>
    </source>
</reference>
<proteinExistence type="predicted"/>
<dbReference type="EMBL" id="JALLKP010000046">
    <property type="protein sequence ID" value="KAK2194783.1"/>
    <property type="molecule type" value="Genomic_DNA"/>
</dbReference>
<dbReference type="GeneID" id="94338042"/>
<gene>
    <name evidence="1" type="ORF">BdWA1_003745</name>
</gene>
<dbReference type="Proteomes" id="UP001214638">
    <property type="component" value="Unassembled WGS sequence"/>
</dbReference>
<protein>
    <submittedName>
        <fullName evidence="1">Uncharacterized protein</fullName>
    </submittedName>
</protein>
<dbReference type="RefSeq" id="XP_067801626.1">
    <property type="nucleotide sequence ID" value="XM_067948755.1"/>
</dbReference>
<keyword evidence="2" id="KW-1185">Reference proteome</keyword>
<organism evidence="1 2">
    <name type="scientific">Babesia duncani</name>
    <dbReference type="NCBI Taxonomy" id="323732"/>
    <lineage>
        <taxon>Eukaryota</taxon>
        <taxon>Sar</taxon>
        <taxon>Alveolata</taxon>
        <taxon>Apicomplexa</taxon>
        <taxon>Aconoidasida</taxon>
        <taxon>Piroplasmida</taxon>
        <taxon>Babesiidae</taxon>
        <taxon>Babesia</taxon>
    </lineage>
</organism>
<sequence>MGALGLTNFMDQVNPVITHEGTRLEEKPTDVSPAKISLDINSVTSDFVFIITNPYSYDIKSTSFIPAPGHLITIVRDNTDVIWTEEKKFPALVEYENTKDYERLVIHTVDLNSKLSCKYFKKADSKWLPISRASYFKQWRQKLATNISLDITDETPQVPVRYFKRRDHVAKIFTPMQGIFIESITENGDVIWLNEDNLCLGLEVYQYGGKMHCAIQIQNSLGNFEELISINEFGAWIRCLSSDEVKLKRLISYDLSLHRNAGIKMVLQLQYKYAKVDSLQVEPGCSVTELKNGQHVIWQLDEEKETACKNVNHMKNLKLELLEFDIWNKDGTVSKMFLASSSGVAGPWSCLNPIEALVFEYTISHTELKWHEKLKFRWGK</sequence>
<dbReference type="KEGG" id="bdw:94338042"/>
<dbReference type="AlphaFoldDB" id="A0AAD9UM97"/>
<comment type="caution">
    <text evidence="1">The sequence shown here is derived from an EMBL/GenBank/DDBJ whole genome shotgun (WGS) entry which is preliminary data.</text>
</comment>
<evidence type="ECO:0000313" key="1">
    <source>
        <dbReference type="EMBL" id="KAK2194783.1"/>
    </source>
</evidence>
<name>A0AAD9UM97_9APIC</name>
<accession>A0AAD9UM97</accession>
<evidence type="ECO:0000313" key="2">
    <source>
        <dbReference type="Proteomes" id="UP001214638"/>
    </source>
</evidence>